<sequence length="314" mass="32774">MVLLGLLLGLLFTNYASAVYVMCLDETAVQPGTIIDLDATPEANSPSGCAIACRIGDYIFSQYADDATVPGGACICLAADPGVAWTPYQAPPAAVIPSNPSKCPTGTYTVQYIDANYKIKSCYDNITFSDVTSQTPVDGISDCFDVCTNSGAQYIALNIFSPLSKPQPFCICGAGSADQVITLGKQTACGQSSYNFARRQLGIKGRRLKTRTVDLCPTGMQACAIAGSDGYECIDPMDELESCGGCVDGYYPNSNAKSGIDCTTIQGVAPGGVSCNGGQCIVSRCLASHQLVSEQCVPIPATALGSDSKQKAFK</sequence>
<proteinExistence type="predicted"/>
<dbReference type="PANTHER" id="PTHR35192:SF2">
    <property type="entry name" value="APPLE DOMAIN-CONTAINING PROTEIN"/>
    <property type="match status" value="1"/>
</dbReference>
<dbReference type="STRING" id="105984.A0A427XX06"/>
<dbReference type="AlphaFoldDB" id="A0A427XX06"/>
<dbReference type="RefSeq" id="XP_028477314.1">
    <property type="nucleotide sequence ID" value="XM_028622422.1"/>
</dbReference>
<comment type="caution">
    <text evidence="3">The sequence shown here is derived from an EMBL/GenBank/DDBJ whole genome shotgun (WGS) entry which is preliminary data.</text>
</comment>
<protein>
    <recommendedName>
        <fullName evidence="2">Protein CPL1-like domain-containing protein</fullName>
    </recommendedName>
</protein>
<dbReference type="InterPro" id="IPR038955">
    <property type="entry name" value="PriA/CPL1_fungi"/>
</dbReference>
<evidence type="ECO:0000313" key="3">
    <source>
        <dbReference type="EMBL" id="RSH83362.1"/>
    </source>
</evidence>
<evidence type="ECO:0000259" key="2">
    <source>
        <dbReference type="Pfam" id="PF21671"/>
    </source>
</evidence>
<dbReference type="EMBL" id="RSCE01000004">
    <property type="protein sequence ID" value="RSH83362.1"/>
    <property type="molecule type" value="Genomic_DNA"/>
</dbReference>
<evidence type="ECO:0000313" key="4">
    <source>
        <dbReference type="Proteomes" id="UP000279236"/>
    </source>
</evidence>
<evidence type="ECO:0000256" key="1">
    <source>
        <dbReference type="SAM" id="SignalP"/>
    </source>
</evidence>
<feature type="domain" description="Protein CPL1-like" evidence="2">
    <location>
        <begin position="231"/>
        <end position="293"/>
    </location>
</feature>
<gene>
    <name evidence="3" type="ORF">EHS24_007041</name>
</gene>
<keyword evidence="1" id="KW-0732">Signal</keyword>
<keyword evidence="4" id="KW-1185">Reference proteome</keyword>
<reference evidence="3 4" key="1">
    <citation type="submission" date="2018-11" db="EMBL/GenBank/DDBJ databases">
        <title>Genome sequence of Apiotrichum porosum DSM 27194.</title>
        <authorList>
            <person name="Aliyu H."/>
            <person name="Gorte O."/>
            <person name="Ochsenreither K."/>
        </authorList>
    </citation>
    <scope>NUCLEOTIDE SEQUENCE [LARGE SCALE GENOMIC DNA]</scope>
    <source>
        <strain evidence="3 4">DSM 27194</strain>
    </source>
</reference>
<name>A0A427XX06_9TREE</name>
<organism evidence="3 4">
    <name type="scientific">Apiotrichum porosum</name>
    <dbReference type="NCBI Taxonomy" id="105984"/>
    <lineage>
        <taxon>Eukaryota</taxon>
        <taxon>Fungi</taxon>
        <taxon>Dikarya</taxon>
        <taxon>Basidiomycota</taxon>
        <taxon>Agaricomycotina</taxon>
        <taxon>Tremellomycetes</taxon>
        <taxon>Trichosporonales</taxon>
        <taxon>Trichosporonaceae</taxon>
        <taxon>Apiotrichum</taxon>
    </lineage>
</organism>
<dbReference type="PANTHER" id="PTHR35192">
    <property type="entry name" value="PROTEIN, PUTATIVE-RELATED"/>
    <property type="match status" value="1"/>
</dbReference>
<feature type="signal peptide" evidence="1">
    <location>
        <begin position="1"/>
        <end position="18"/>
    </location>
</feature>
<accession>A0A427XX06</accession>
<dbReference type="Proteomes" id="UP000279236">
    <property type="component" value="Unassembled WGS sequence"/>
</dbReference>
<feature type="chain" id="PRO_5019506392" description="Protein CPL1-like domain-containing protein" evidence="1">
    <location>
        <begin position="19"/>
        <end position="314"/>
    </location>
</feature>
<dbReference type="GeneID" id="39591584"/>
<dbReference type="OrthoDB" id="2560920at2759"/>
<dbReference type="InterPro" id="IPR048661">
    <property type="entry name" value="CPL1-like"/>
</dbReference>
<dbReference type="Pfam" id="PF21671">
    <property type="entry name" value="CPL1-like"/>
    <property type="match status" value="1"/>
</dbReference>